<accession>A0A9Q3D8R3</accession>
<dbReference type="EMBL" id="AVOT02015132">
    <property type="protein sequence ID" value="MBW0499171.1"/>
    <property type="molecule type" value="Genomic_DNA"/>
</dbReference>
<organism evidence="1 2">
    <name type="scientific">Austropuccinia psidii MF-1</name>
    <dbReference type="NCBI Taxonomy" id="1389203"/>
    <lineage>
        <taxon>Eukaryota</taxon>
        <taxon>Fungi</taxon>
        <taxon>Dikarya</taxon>
        <taxon>Basidiomycota</taxon>
        <taxon>Pucciniomycotina</taxon>
        <taxon>Pucciniomycetes</taxon>
        <taxon>Pucciniales</taxon>
        <taxon>Sphaerophragmiaceae</taxon>
        <taxon>Austropuccinia</taxon>
    </lineage>
</organism>
<dbReference type="Gene3D" id="2.40.70.10">
    <property type="entry name" value="Acid Proteases"/>
    <property type="match status" value="1"/>
</dbReference>
<dbReference type="OrthoDB" id="5535068at2759"/>
<dbReference type="AlphaFoldDB" id="A0A9Q3D8R3"/>
<dbReference type="Proteomes" id="UP000765509">
    <property type="component" value="Unassembled WGS sequence"/>
</dbReference>
<dbReference type="InterPro" id="IPR021109">
    <property type="entry name" value="Peptidase_aspartic_dom_sf"/>
</dbReference>
<evidence type="ECO:0000313" key="2">
    <source>
        <dbReference type="Proteomes" id="UP000765509"/>
    </source>
</evidence>
<reference evidence="1" key="1">
    <citation type="submission" date="2021-03" db="EMBL/GenBank/DDBJ databases">
        <title>Draft genome sequence of rust myrtle Austropuccinia psidii MF-1, a brazilian biotype.</title>
        <authorList>
            <person name="Quecine M.C."/>
            <person name="Pachon D.M.R."/>
            <person name="Bonatelli M.L."/>
            <person name="Correr F.H."/>
            <person name="Franceschini L.M."/>
            <person name="Leite T.F."/>
            <person name="Margarido G.R.A."/>
            <person name="Almeida C.A."/>
            <person name="Ferrarezi J.A."/>
            <person name="Labate C.A."/>
        </authorList>
    </citation>
    <scope>NUCLEOTIDE SEQUENCE</scope>
    <source>
        <strain evidence="1">MF-1</strain>
    </source>
</reference>
<dbReference type="SUPFAM" id="SSF50630">
    <property type="entry name" value="Acid proteases"/>
    <property type="match status" value="1"/>
</dbReference>
<comment type="caution">
    <text evidence="1">The sequence shown here is derived from an EMBL/GenBank/DDBJ whole genome shotgun (WGS) entry which is preliminary data.</text>
</comment>
<keyword evidence="2" id="KW-1185">Reference proteome</keyword>
<proteinExistence type="predicted"/>
<evidence type="ECO:0000313" key="1">
    <source>
        <dbReference type="EMBL" id="MBW0499171.1"/>
    </source>
</evidence>
<name>A0A9Q3D8R3_9BASI</name>
<sequence>MEILIGMEGYPIRALVDIGEKLNIIQEEIEIKYSLTKRKLNKNLRGIGGHSTSLVETKIHFFIAKGSVHIVLGRPFLSENNIRVKFPHKQAEILTYQEPD</sequence>
<protein>
    <submittedName>
        <fullName evidence="1">Uncharacterized protein</fullName>
    </submittedName>
</protein>
<gene>
    <name evidence="1" type="ORF">O181_038886</name>
</gene>